<proteinExistence type="predicted"/>
<name>A0ABW5FNU6_9PSEU</name>
<reference evidence="2" key="1">
    <citation type="journal article" date="2019" name="Int. J. Syst. Evol. Microbiol.">
        <title>The Global Catalogue of Microorganisms (GCM) 10K type strain sequencing project: providing services to taxonomists for standard genome sequencing and annotation.</title>
        <authorList>
            <consortium name="The Broad Institute Genomics Platform"/>
            <consortium name="The Broad Institute Genome Sequencing Center for Infectious Disease"/>
            <person name="Wu L."/>
            <person name="Ma J."/>
        </authorList>
    </citation>
    <scope>NUCLEOTIDE SEQUENCE [LARGE SCALE GENOMIC DNA]</scope>
    <source>
        <strain evidence="2">CGMCC 4.7645</strain>
    </source>
</reference>
<protein>
    <recommendedName>
        <fullName evidence="3">Cupin type-1 domain-containing protein</fullName>
    </recommendedName>
</protein>
<accession>A0ABW5FNU6</accession>
<dbReference type="Proteomes" id="UP001597417">
    <property type="component" value="Unassembled WGS sequence"/>
</dbReference>
<organism evidence="1 2">
    <name type="scientific">Amycolatopsis pigmentata</name>
    <dbReference type="NCBI Taxonomy" id="450801"/>
    <lineage>
        <taxon>Bacteria</taxon>
        <taxon>Bacillati</taxon>
        <taxon>Actinomycetota</taxon>
        <taxon>Actinomycetes</taxon>
        <taxon>Pseudonocardiales</taxon>
        <taxon>Pseudonocardiaceae</taxon>
        <taxon>Amycolatopsis</taxon>
    </lineage>
</organism>
<evidence type="ECO:0000313" key="1">
    <source>
        <dbReference type="EMBL" id="MFD2416551.1"/>
    </source>
</evidence>
<comment type="caution">
    <text evidence="1">The sequence shown here is derived from an EMBL/GenBank/DDBJ whole genome shotgun (WGS) entry which is preliminary data.</text>
</comment>
<gene>
    <name evidence="1" type="ORF">ACFSXZ_09420</name>
</gene>
<dbReference type="RefSeq" id="WP_378263438.1">
    <property type="nucleotide sequence ID" value="NZ_JBHUKR010000006.1"/>
</dbReference>
<sequence length="225" mass="24499">MLVFEGSEIEVVAGANERGTATGPSLVVVPPGTARMTVRRAGYMVRIFTARSSVVAKAVNKQTYSAENYGITPLPTLPEPEGPGTVRVLSLAKVPEVPGRLGRIYRSGSLMVNWFAPQDGPRDTDDLSPHVHADFEQASVTVAGAYVHHVRRPWTKRLRDWRGDEHVQVSSPSVTLIPPGNVHTTRAVGEGLHQLIDVFAPPRSDFIDQGWVLNQSAYEPESKGT</sequence>
<dbReference type="InterPro" id="IPR014710">
    <property type="entry name" value="RmlC-like_jellyroll"/>
</dbReference>
<dbReference type="Gene3D" id="2.60.120.10">
    <property type="entry name" value="Jelly Rolls"/>
    <property type="match status" value="1"/>
</dbReference>
<dbReference type="InterPro" id="IPR011051">
    <property type="entry name" value="RmlC_Cupin_sf"/>
</dbReference>
<dbReference type="SUPFAM" id="SSF51182">
    <property type="entry name" value="RmlC-like cupins"/>
    <property type="match status" value="1"/>
</dbReference>
<evidence type="ECO:0008006" key="3">
    <source>
        <dbReference type="Google" id="ProtNLM"/>
    </source>
</evidence>
<keyword evidence="2" id="KW-1185">Reference proteome</keyword>
<evidence type="ECO:0000313" key="2">
    <source>
        <dbReference type="Proteomes" id="UP001597417"/>
    </source>
</evidence>
<dbReference type="EMBL" id="JBHUKR010000006">
    <property type="protein sequence ID" value="MFD2416551.1"/>
    <property type="molecule type" value="Genomic_DNA"/>
</dbReference>